<evidence type="ECO:0000256" key="2">
    <source>
        <dbReference type="ARBA" id="ARBA00022475"/>
    </source>
</evidence>
<feature type="transmembrane region" description="Helical" evidence="6">
    <location>
        <begin position="15"/>
        <end position="32"/>
    </location>
</feature>
<protein>
    <recommendedName>
        <fullName evidence="9">Cytochrome C oxidase subunit IV family protein</fullName>
    </recommendedName>
</protein>
<evidence type="ECO:0000256" key="5">
    <source>
        <dbReference type="ARBA" id="ARBA00023136"/>
    </source>
</evidence>
<sequence>MTEARETGFLRQGTNIAWLLLVGSTLFGWWLGHVVHSADEYVRIATAGVLVTAFVKTWIVGFQFMELRHAPWWLRHAFHAWVLVMCVVLLILCV</sequence>
<comment type="caution">
    <text evidence="7">The sequence shown here is derived from an EMBL/GenBank/DDBJ whole genome shotgun (WGS) entry which is preliminary data.</text>
</comment>
<dbReference type="InterPro" id="IPR005171">
    <property type="entry name" value="Cyt_c_oxidase_su4_prok"/>
</dbReference>
<keyword evidence="4 6" id="KW-1133">Transmembrane helix</keyword>
<accession>A0A557SDH7</accession>
<dbReference type="EMBL" id="VMNI01000013">
    <property type="protein sequence ID" value="TVO75381.1"/>
    <property type="molecule type" value="Genomic_DNA"/>
</dbReference>
<keyword evidence="2" id="KW-1003">Cell membrane</keyword>
<organism evidence="7 8">
    <name type="scientific">Denitromonas halophila</name>
    <dbReference type="NCBI Taxonomy" id="1629404"/>
    <lineage>
        <taxon>Bacteria</taxon>
        <taxon>Pseudomonadati</taxon>
        <taxon>Pseudomonadota</taxon>
        <taxon>Betaproteobacteria</taxon>
        <taxon>Rhodocyclales</taxon>
        <taxon>Zoogloeaceae</taxon>
        <taxon>Denitromonas</taxon>
    </lineage>
</organism>
<evidence type="ECO:0000256" key="4">
    <source>
        <dbReference type="ARBA" id="ARBA00022989"/>
    </source>
</evidence>
<name>A0A557SDH7_9RHOO</name>
<proteinExistence type="predicted"/>
<evidence type="ECO:0000256" key="3">
    <source>
        <dbReference type="ARBA" id="ARBA00022692"/>
    </source>
</evidence>
<dbReference type="Proteomes" id="UP000318349">
    <property type="component" value="Unassembled WGS sequence"/>
</dbReference>
<gene>
    <name evidence="7" type="ORF">FHP89_13595</name>
</gene>
<feature type="transmembrane region" description="Helical" evidence="6">
    <location>
        <begin position="76"/>
        <end position="93"/>
    </location>
</feature>
<feature type="transmembrane region" description="Helical" evidence="6">
    <location>
        <begin position="44"/>
        <end position="64"/>
    </location>
</feature>
<reference evidence="7 8" key="1">
    <citation type="submission" date="2019-07" db="EMBL/GenBank/DDBJ databases">
        <title>The pathways for chlorine oxyanion respiration interact through the shared metabolite chlorate.</title>
        <authorList>
            <person name="Barnum T.P."/>
            <person name="Cheng Y."/>
            <person name="Hill K.A."/>
            <person name="Lucas L.N."/>
            <person name="Carlson H.K."/>
            <person name="Coates J.D."/>
        </authorList>
    </citation>
    <scope>NUCLEOTIDE SEQUENCE [LARGE SCALE GENOMIC DNA]</scope>
    <source>
        <strain evidence="7 8">SFB-1</strain>
    </source>
</reference>
<evidence type="ECO:0000256" key="6">
    <source>
        <dbReference type="SAM" id="Phobius"/>
    </source>
</evidence>
<dbReference type="AlphaFoldDB" id="A0A557SDH7"/>
<evidence type="ECO:0000256" key="1">
    <source>
        <dbReference type="ARBA" id="ARBA00004651"/>
    </source>
</evidence>
<evidence type="ECO:0000313" key="8">
    <source>
        <dbReference type="Proteomes" id="UP000318349"/>
    </source>
</evidence>
<evidence type="ECO:0000313" key="7">
    <source>
        <dbReference type="EMBL" id="TVO75381.1"/>
    </source>
</evidence>
<dbReference type="Pfam" id="PF03626">
    <property type="entry name" value="COX4_pro"/>
    <property type="match status" value="1"/>
</dbReference>
<dbReference type="GO" id="GO:0005886">
    <property type="term" value="C:plasma membrane"/>
    <property type="evidence" value="ECO:0007669"/>
    <property type="project" value="UniProtKB-SubCell"/>
</dbReference>
<comment type="subcellular location">
    <subcellularLocation>
        <location evidence="1">Cell membrane</location>
        <topology evidence="1">Multi-pass membrane protein</topology>
    </subcellularLocation>
</comment>
<keyword evidence="5 6" id="KW-0472">Membrane</keyword>
<keyword evidence="3 6" id="KW-0812">Transmembrane</keyword>
<evidence type="ECO:0008006" key="9">
    <source>
        <dbReference type="Google" id="ProtNLM"/>
    </source>
</evidence>